<evidence type="ECO:0000256" key="7">
    <source>
        <dbReference type="ARBA" id="ARBA00023306"/>
    </source>
</evidence>
<keyword evidence="3" id="KW-0678">Repressor</keyword>
<reference evidence="11" key="1">
    <citation type="submission" date="2021-05" db="EMBL/GenBank/DDBJ databases">
        <authorList>
            <person name="Alioto T."/>
            <person name="Alioto T."/>
            <person name="Gomez Garrido J."/>
        </authorList>
    </citation>
    <scope>NUCLEOTIDE SEQUENCE</scope>
</reference>
<evidence type="ECO:0000256" key="1">
    <source>
        <dbReference type="ARBA" id="ARBA00004123"/>
    </source>
</evidence>
<dbReference type="EMBL" id="HBUE01174893">
    <property type="protein sequence ID" value="CAG6517136.1"/>
    <property type="molecule type" value="Transcribed_RNA"/>
</dbReference>
<dbReference type="EMBL" id="HBUE01280416">
    <property type="protein sequence ID" value="CAG6568660.1"/>
    <property type="molecule type" value="Transcribed_RNA"/>
</dbReference>
<evidence type="ECO:0000256" key="6">
    <source>
        <dbReference type="ARBA" id="ARBA00023242"/>
    </source>
</evidence>
<dbReference type="PANTHER" id="PTHR13742">
    <property type="entry name" value="RETINOBLASTOMA-ASSOCIATED PROTEIN RB -RELATED"/>
    <property type="match status" value="1"/>
</dbReference>
<dbReference type="GO" id="GO:0000785">
    <property type="term" value="C:chromatin"/>
    <property type="evidence" value="ECO:0007669"/>
    <property type="project" value="TreeGrafter"/>
</dbReference>
<feature type="compositionally biased region" description="Basic and acidic residues" evidence="8">
    <location>
        <begin position="964"/>
        <end position="975"/>
    </location>
</feature>
<dbReference type="EMBL" id="HBUE01174898">
    <property type="protein sequence ID" value="CAG6517145.1"/>
    <property type="molecule type" value="Transcribed_RNA"/>
</dbReference>
<dbReference type="SMART" id="SM01367">
    <property type="entry name" value="DUF3452"/>
    <property type="match status" value="1"/>
</dbReference>
<evidence type="ECO:0000259" key="10">
    <source>
        <dbReference type="SMART" id="SM01368"/>
    </source>
</evidence>
<dbReference type="EMBL" id="HBUE01280418">
    <property type="protein sequence ID" value="CAG6568663.1"/>
    <property type="molecule type" value="Transcribed_RNA"/>
</dbReference>
<dbReference type="EMBL" id="HBUE01174895">
    <property type="protein sequence ID" value="CAG6517139.1"/>
    <property type="molecule type" value="Transcribed_RNA"/>
</dbReference>
<dbReference type="SUPFAM" id="SSF47954">
    <property type="entry name" value="Cyclin-like"/>
    <property type="match status" value="2"/>
</dbReference>
<dbReference type="InterPro" id="IPR002720">
    <property type="entry name" value="RB_A"/>
</dbReference>
<feature type="compositionally biased region" description="Polar residues" evidence="8">
    <location>
        <begin position="628"/>
        <end position="643"/>
    </location>
</feature>
<dbReference type="GO" id="GO:0005634">
    <property type="term" value="C:nucleus"/>
    <property type="evidence" value="ECO:0007669"/>
    <property type="project" value="UniProtKB-SubCell"/>
</dbReference>
<keyword evidence="5" id="KW-0804">Transcription</keyword>
<evidence type="ECO:0000256" key="3">
    <source>
        <dbReference type="ARBA" id="ARBA00022491"/>
    </source>
</evidence>
<feature type="compositionally biased region" description="Basic and acidic residues" evidence="8">
    <location>
        <begin position="604"/>
        <end position="621"/>
    </location>
</feature>
<dbReference type="Gene3D" id="1.10.472.140">
    <property type="match status" value="1"/>
</dbReference>
<evidence type="ECO:0000256" key="8">
    <source>
        <dbReference type="SAM" id="MobiDB-lite"/>
    </source>
</evidence>
<evidence type="ECO:0000313" key="11">
    <source>
        <dbReference type="EMBL" id="CAG6517141.1"/>
    </source>
</evidence>
<feature type="region of interest" description="Disordered" evidence="8">
    <location>
        <begin position="798"/>
        <end position="817"/>
    </location>
</feature>
<comment type="similarity">
    <text evidence="2">Belongs to the retinoblastoma protein (RB) family.</text>
</comment>
<evidence type="ECO:0000256" key="5">
    <source>
        <dbReference type="ARBA" id="ARBA00023163"/>
    </source>
</evidence>
<name>A0A8D8DSY0_CULPI</name>
<sequence length="975" mass="110478">MTNASDVESPRAEHRRICEQLNIDAATEEQSWASFRDIRNTYNLDGDLLHWLCCTVFVTCRQTVTPTVGNRNAVLQGNCVSLTRLLRLCGINLHEFFTKIGQWVEMASLPEENRTAINTLQHSFKVSMVIYGKFCELFTLVFRPPNQDEQKRSKKSKPVPCSTNRLHEFCWTLFIYAKHEYPEQSADVVTSCNMMLCCLDLVYSNAIADGRRDIVNPDFEGLPADFIAEGRIPLEPLCIIEALSEANCSSEALVTKNTIWKDVIETLFQTNVLRGDANSFTGLISLANFDENFKSLNSRYDTFILSCGEFDERIALGQKIVENPRIKSERDAPERIPLCQQTPLSGRSRISKDECNNKFTPISTANASVNKLRMKLRYDGEPHGSLRELLKSCAQDPIAIVTGRIAAEREKFSKQMREQNWNQKSTTARFDMIEALYYRLLENIIRAEIRRRGGNVIRQVCCEEMFNKTLLVCCAEIVIYAHNLQQNFPWILKMFDMQPFIFYRIIEMVILYHNDLLSRDLIKHLTIIEEQCLESLSWQSSSPLWTVMDNIKYEVTASHGVESSTDLSGITPHKPGDSVTKANGQAKLEATPSTSAAVAVVSAEGRKVSNPDSAKKRLFKLDDDEPKASTSADDQKPTTSSSEAETDKKDPPKEPVGPRANLNQPFLSTLGFNSPLKLPVPNGSLSKQRPGASSLNLFFRKFYGVAAVRMKDLCNNLGLTSDDKQKQIWTIFEHSIVHCTRELMRDRHLDQMLMCAIYVFVKVTKLPNTFTDIMKFYRIQPQSNSHVYRSVFIARSTPADQQQQQQNGESQRDEVTVTRGIAPTDLAGVSMQHGSEERGDIIMFYNKVYVPLMQEFAIPFGNGDKRSLMLSPPPKTPSRSVMQSPKQIDGRISLYITPMDRKCADLKESPNSVTYLIDRSPAKDLDVINRIVKNASITGCKRSLNDPESYEPPVGLIKPRRKNTKLDRLISDRQQ</sequence>
<dbReference type="GO" id="GO:2000134">
    <property type="term" value="P:negative regulation of G1/S transition of mitotic cell cycle"/>
    <property type="evidence" value="ECO:0007669"/>
    <property type="project" value="TreeGrafter"/>
</dbReference>
<proteinExistence type="inferred from homology"/>
<dbReference type="InterPro" id="IPR036915">
    <property type="entry name" value="Cyclin-like_sf"/>
</dbReference>
<evidence type="ECO:0000259" key="9">
    <source>
        <dbReference type="SMART" id="SM01367"/>
    </source>
</evidence>
<feature type="domain" description="Retinoblastoma-associated protein A-box" evidence="10">
    <location>
        <begin position="360"/>
        <end position="548"/>
    </location>
</feature>
<dbReference type="Gene3D" id="1.10.472.10">
    <property type="entry name" value="Cyclin-like"/>
    <property type="match status" value="2"/>
</dbReference>
<dbReference type="EMBL" id="HBUE01174896">
    <property type="protein sequence ID" value="CAG6517141.1"/>
    <property type="molecule type" value="Transcribed_RNA"/>
</dbReference>
<dbReference type="EMBL" id="HBUE01280419">
    <property type="protein sequence ID" value="CAG6568665.1"/>
    <property type="molecule type" value="Transcribed_RNA"/>
</dbReference>
<keyword evidence="6" id="KW-0539">Nucleus</keyword>
<dbReference type="GO" id="GO:0006357">
    <property type="term" value="P:regulation of transcription by RNA polymerase II"/>
    <property type="evidence" value="ECO:0007669"/>
    <property type="project" value="InterPro"/>
</dbReference>
<dbReference type="InterPro" id="IPR002719">
    <property type="entry name" value="RB_B"/>
</dbReference>
<dbReference type="GO" id="GO:0000977">
    <property type="term" value="F:RNA polymerase II transcription regulatory region sequence-specific DNA binding"/>
    <property type="evidence" value="ECO:0007669"/>
    <property type="project" value="TreeGrafter"/>
</dbReference>
<feature type="region of interest" description="Disordered" evidence="8">
    <location>
        <begin position="602"/>
        <end position="664"/>
    </location>
</feature>
<comment type="subcellular location">
    <subcellularLocation>
        <location evidence="1">Nucleus</location>
    </subcellularLocation>
</comment>
<dbReference type="InterPro" id="IPR024599">
    <property type="entry name" value="RB_N"/>
</dbReference>
<dbReference type="PANTHER" id="PTHR13742:SF17">
    <property type="entry name" value="RE32990P-RELATED"/>
    <property type="match status" value="1"/>
</dbReference>
<dbReference type="InterPro" id="IPR028309">
    <property type="entry name" value="RB_fam"/>
</dbReference>
<keyword evidence="7" id="KW-0131">Cell cycle</keyword>
<dbReference type="Pfam" id="PF01857">
    <property type="entry name" value="RB_B"/>
    <property type="match status" value="1"/>
</dbReference>
<evidence type="ECO:0000256" key="4">
    <source>
        <dbReference type="ARBA" id="ARBA00023015"/>
    </source>
</evidence>
<dbReference type="EMBL" id="HBUE01280421">
    <property type="protein sequence ID" value="CAG6568669.1"/>
    <property type="molecule type" value="Transcribed_RNA"/>
</dbReference>
<dbReference type="AlphaFoldDB" id="A0A8D8DSY0"/>
<feature type="region of interest" description="Disordered" evidence="8">
    <location>
        <begin position="944"/>
        <end position="975"/>
    </location>
</feature>
<dbReference type="GO" id="GO:0030154">
    <property type="term" value="P:cell differentiation"/>
    <property type="evidence" value="ECO:0007669"/>
    <property type="project" value="TreeGrafter"/>
</dbReference>
<accession>A0A8D8DSY0</accession>
<dbReference type="GO" id="GO:0005667">
    <property type="term" value="C:transcription regulator complex"/>
    <property type="evidence" value="ECO:0007669"/>
    <property type="project" value="TreeGrafter"/>
</dbReference>
<dbReference type="SMART" id="SM01368">
    <property type="entry name" value="RB_A"/>
    <property type="match status" value="1"/>
</dbReference>
<feature type="domain" description="Retinoblastoma-associated protein N-terminal" evidence="9">
    <location>
        <begin position="63"/>
        <end position="205"/>
    </location>
</feature>
<dbReference type="Pfam" id="PF11934">
    <property type="entry name" value="DUF3452"/>
    <property type="match status" value="1"/>
</dbReference>
<organism evidence="11">
    <name type="scientific">Culex pipiens</name>
    <name type="common">House mosquito</name>
    <dbReference type="NCBI Taxonomy" id="7175"/>
    <lineage>
        <taxon>Eukaryota</taxon>
        <taxon>Metazoa</taxon>
        <taxon>Ecdysozoa</taxon>
        <taxon>Arthropoda</taxon>
        <taxon>Hexapoda</taxon>
        <taxon>Insecta</taxon>
        <taxon>Pterygota</taxon>
        <taxon>Neoptera</taxon>
        <taxon>Endopterygota</taxon>
        <taxon>Diptera</taxon>
        <taxon>Nematocera</taxon>
        <taxon>Culicoidea</taxon>
        <taxon>Culicidae</taxon>
        <taxon>Culicinae</taxon>
        <taxon>Culicini</taxon>
        <taxon>Culex</taxon>
        <taxon>Culex</taxon>
    </lineage>
</organism>
<keyword evidence="4" id="KW-0805">Transcription regulation</keyword>
<protein>
    <submittedName>
        <fullName evidence="11">Retinoblastoma-like protein 1</fullName>
    </submittedName>
</protein>
<evidence type="ECO:0000256" key="2">
    <source>
        <dbReference type="ARBA" id="ARBA00009475"/>
    </source>
</evidence>
<dbReference type="EMBL" id="HBUE01023626">
    <property type="protein sequence ID" value="CAG6453660.1"/>
    <property type="molecule type" value="Transcribed_RNA"/>
</dbReference>
<dbReference type="Pfam" id="PF01858">
    <property type="entry name" value="RB_A"/>
    <property type="match status" value="1"/>
</dbReference>